<proteinExistence type="predicted"/>
<dbReference type="EMBL" id="UZAK01034228">
    <property type="protein sequence ID" value="VDP43303.1"/>
    <property type="molecule type" value="Genomic_DNA"/>
</dbReference>
<dbReference type="WBParaSite" id="SCUD_0001115401-mRNA-1">
    <property type="protein sequence ID" value="SCUD_0001115401-mRNA-1"/>
    <property type="gene ID" value="SCUD_0001115401"/>
</dbReference>
<keyword evidence="2" id="KW-1185">Reference proteome</keyword>
<name>A0A183K825_9TREM</name>
<gene>
    <name evidence="1" type="ORF">SCUD_LOCUS11154</name>
</gene>
<reference evidence="1 2" key="2">
    <citation type="submission" date="2018-11" db="EMBL/GenBank/DDBJ databases">
        <authorList>
            <consortium name="Pathogen Informatics"/>
        </authorList>
    </citation>
    <scope>NUCLEOTIDE SEQUENCE [LARGE SCALE GENOMIC DNA]</scope>
    <source>
        <strain evidence="1">Dakar</strain>
        <strain evidence="2">Dakar, Senegal</strain>
    </source>
</reference>
<evidence type="ECO:0000313" key="1">
    <source>
        <dbReference type="EMBL" id="VDP43303.1"/>
    </source>
</evidence>
<protein>
    <submittedName>
        <fullName evidence="3">Transposase</fullName>
    </submittedName>
</protein>
<reference evidence="3" key="1">
    <citation type="submission" date="2016-06" db="UniProtKB">
        <authorList>
            <consortium name="WormBaseParasite"/>
        </authorList>
    </citation>
    <scope>IDENTIFICATION</scope>
</reference>
<sequence>MSVKRIPRATDSCGREQTDFHLKRKLGKDDGGGWDIHYGNHQTVSRSKRLPGIPKNTLRRQLETDIKRMNSNQKGLSMTELDGECW</sequence>
<dbReference type="Proteomes" id="UP000279833">
    <property type="component" value="Unassembled WGS sequence"/>
</dbReference>
<evidence type="ECO:0000313" key="2">
    <source>
        <dbReference type="Proteomes" id="UP000279833"/>
    </source>
</evidence>
<evidence type="ECO:0000313" key="3">
    <source>
        <dbReference type="WBParaSite" id="SCUD_0001115401-mRNA-1"/>
    </source>
</evidence>
<dbReference type="AlphaFoldDB" id="A0A183K825"/>
<organism evidence="3">
    <name type="scientific">Schistosoma curassoni</name>
    <dbReference type="NCBI Taxonomy" id="6186"/>
    <lineage>
        <taxon>Eukaryota</taxon>
        <taxon>Metazoa</taxon>
        <taxon>Spiralia</taxon>
        <taxon>Lophotrochozoa</taxon>
        <taxon>Platyhelminthes</taxon>
        <taxon>Trematoda</taxon>
        <taxon>Digenea</taxon>
        <taxon>Strigeidida</taxon>
        <taxon>Schistosomatoidea</taxon>
        <taxon>Schistosomatidae</taxon>
        <taxon>Schistosoma</taxon>
    </lineage>
</organism>
<accession>A0A183K825</accession>